<evidence type="ECO:0000313" key="2">
    <source>
        <dbReference type="EMBL" id="AOZ50850.1"/>
    </source>
</evidence>
<proteinExistence type="predicted"/>
<evidence type="ECO:0000259" key="1">
    <source>
        <dbReference type="PROSITE" id="PS50801"/>
    </source>
</evidence>
<dbReference type="PANTHER" id="PTHR35849:SF1">
    <property type="entry name" value="INTERMEMBRANE PHOSPHOLIPID TRANSPORT SYSTEM BINDING PROTEIN MLAB"/>
    <property type="match status" value="1"/>
</dbReference>
<dbReference type="InterPro" id="IPR052746">
    <property type="entry name" value="MlaB_ABC_Transporter"/>
</dbReference>
<reference evidence="2 3" key="1">
    <citation type="submission" date="2016-10" db="EMBL/GenBank/DDBJ databases">
        <title>Chromobacterium muskegensis sp. nov., an insecticidal bacterium isolated from Sphagnum bogs.</title>
        <authorList>
            <person name="Sparks M.E."/>
            <person name="Blackburn M.B."/>
            <person name="Gundersen-Rindal D.E."/>
            <person name="Mitchell A."/>
            <person name="Farrar R."/>
            <person name="Kuhar D."/>
        </authorList>
    </citation>
    <scope>NUCLEOTIDE SEQUENCE [LARGE SCALE GENOMIC DNA]</scope>
    <source>
        <strain evidence="2 3">21-1</strain>
    </source>
</reference>
<dbReference type="PANTHER" id="PTHR35849">
    <property type="entry name" value="BLR2341 PROTEIN"/>
    <property type="match status" value="1"/>
</dbReference>
<organism evidence="2 3">
    <name type="scientific">Chromobacterium vaccinii</name>
    <dbReference type="NCBI Taxonomy" id="1108595"/>
    <lineage>
        <taxon>Bacteria</taxon>
        <taxon>Pseudomonadati</taxon>
        <taxon>Pseudomonadota</taxon>
        <taxon>Betaproteobacteria</taxon>
        <taxon>Neisseriales</taxon>
        <taxon>Chromobacteriaceae</taxon>
        <taxon>Chromobacterium</taxon>
    </lineage>
</organism>
<dbReference type="Proteomes" id="UP000178776">
    <property type="component" value="Chromosome"/>
</dbReference>
<dbReference type="Pfam" id="PF13466">
    <property type="entry name" value="STAS_2"/>
    <property type="match status" value="1"/>
</dbReference>
<dbReference type="KEGG" id="cvc:BKX93_13175"/>
<name>A0A1D9LHW5_9NEIS</name>
<dbReference type="AlphaFoldDB" id="A0A1D9LHW5"/>
<dbReference type="SUPFAM" id="SSF52091">
    <property type="entry name" value="SpoIIaa-like"/>
    <property type="match status" value="1"/>
</dbReference>
<dbReference type="PROSITE" id="PS50801">
    <property type="entry name" value="STAS"/>
    <property type="match status" value="1"/>
</dbReference>
<feature type="domain" description="STAS" evidence="1">
    <location>
        <begin position="12"/>
        <end position="95"/>
    </location>
</feature>
<evidence type="ECO:0000313" key="3">
    <source>
        <dbReference type="Proteomes" id="UP000178776"/>
    </source>
</evidence>
<dbReference type="InterPro" id="IPR002645">
    <property type="entry name" value="STAS_dom"/>
</dbReference>
<protein>
    <recommendedName>
        <fullName evidence="1">STAS domain-containing protein</fullName>
    </recommendedName>
</protein>
<gene>
    <name evidence="2" type="ORF">BKX93_13175</name>
</gene>
<sequence>MLNATAPGAASLSGRIDMDSCAGLARPLVQLAAQGPLRLDLSGVEAADSAALALLLSARRAAAAAGHALTLSGMPAGLATLAGLYDLEALLCAGE</sequence>
<dbReference type="RefSeq" id="WP_052717641.1">
    <property type="nucleotide sequence ID" value="NZ_CP017707.1"/>
</dbReference>
<dbReference type="InterPro" id="IPR058548">
    <property type="entry name" value="MlaB-like_STAS"/>
</dbReference>
<dbReference type="Gene3D" id="3.30.750.24">
    <property type="entry name" value="STAS domain"/>
    <property type="match status" value="1"/>
</dbReference>
<dbReference type="GeneID" id="68842162"/>
<dbReference type="STRING" id="1108595.BKX93_13175"/>
<dbReference type="InterPro" id="IPR036513">
    <property type="entry name" value="STAS_dom_sf"/>
</dbReference>
<dbReference type="EMBL" id="CP017707">
    <property type="protein sequence ID" value="AOZ50850.1"/>
    <property type="molecule type" value="Genomic_DNA"/>
</dbReference>
<accession>A0A1D9LHW5</accession>